<evidence type="ECO:0000256" key="1">
    <source>
        <dbReference type="SAM" id="Coils"/>
    </source>
</evidence>
<name>A0ABS8UVK2_DATST</name>
<keyword evidence="1" id="KW-0175">Coiled coil</keyword>
<accession>A0ABS8UVK2</accession>
<evidence type="ECO:0000313" key="2">
    <source>
        <dbReference type="EMBL" id="MCD9638034.1"/>
    </source>
</evidence>
<dbReference type="Proteomes" id="UP000823775">
    <property type="component" value="Unassembled WGS sequence"/>
</dbReference>
<protein>
    <submittedName>
        <fullName evidence="2">Uncharacterized protein</fullName>
    </submittedName>
</protein>
<feature type="coiled-coil region" evidence="1">
    <location>
        <begin position="87"/>
        <end position="121"/>
    </location>
</feature>
<gene>
    <name evidence="2" type="ORF">HAX54_021699</name>
</gene>
<sequence>MGPYHNLLLELVNKFLLPHTERCHEASHHDLGLIEAIDVQQHVPLSEGKARSKMKLLDRKTLEECDLLLHVLGSKGKGPITQMIFDLQKATARVADLEMENAQLKTDLSTAHAEMSRSERRPRS</sequence>
<comment type="caution">
    <text evidence="2">The sequence shown here is derived from an EMBL/GenBank/DDBJ whole genome shotgun (WGS) entry which is preliminary data.</text>
</comment>
<evidence type="ECO:0000313" key="3">
    <source>
        <dbReference type="Proteomes" id="UP000823775"/>
    </source>
</evidence>
<reference evidence="2 3" key="1">
    <citation type="journal article" date="2021" name="BMC Genomics">
        <title>Datura genome reveals duplications of psychoactive alkaloid biosynthetic genes and high mutation rate following tissue culture.</title>
        <authorList>
            <person name="Rajewski A."/>
            <person name="Carter-House D."/>
            <person name="Stajich J."/>
            <person name="Litt A."/>
        </authorList>
    </citation>
    <scope>NUCLEOTIDE SEQUENCE [LARGE SCALE GENOMIC DNA]</scope>
    <source>
        <strain evidence="2">AR-01</strain>
    </source>
</reference>
<dbReference type="EMBL" id="JACEIK010002601">
    <property type="protein sequence ID" value="MCD9638034.1"/>
    <property type="molecule type" value="Genomic_DNA"/>
</dbReference>
<proteinExistence type="predicted"/>
<organism evidence="2 3">
    <name type="scientific">Datura stramonium</name>
    <name type="common">Jimsonweed</name>
    <name type="synonym">Common thornapple</name>
    <dbReference type="NCBI Taxonomy" id="4076"/>
    <lineage>
        <taxon>Eukaryota</taxon>
        <taxon>Viridiplantae</taxon>
        <taxon>Streptophyta</taxon>
        <taxon>Embryophyta</taxon>
        <taxon>Tracheophyta</taxon>
        <taxon>Spermatophyta</taxon>
        <taxon>Magnoliopsida</taxon>
        <taxon>eudicotyledons</taxon>
        <taxon>Gunneridae</taxon>
        <taxon>Pentapetalae</taxon>
        <taxon>asterids</taxon>
        <taxon>lamiids</taxon>
        <taxon>Solanales</taxon>
        <taxon>Solanaceae</taxon>
        <taxon>Solanoideae</taxon>
        <taxon>Datureae</taxon>
        <taxon>Datura</taxon>
    </lineage>
</organism>
<keyword evidence="3" id="KW-1185">Reference proteome</keyword>